<feature type="binding site" evidence="7">
    <location>
        <begin position="305"/>
        <end position="307"/>
    </location>
    <ligand>
        <name>substrate</name>
    </ligand>
</feature>
<dbReference type="PANTHER" id="PTHR11113:SF14">
    <property type="entry name" value="N-ACETYLGLUCOSAMINE-6-PHOSPHATE DEACETYLASE"/>
    <property type="match status" value="1"/>
</dbReference>
<feature type="binding site" evidence="7">
    <location>
        <position position="226"/>
    </location>
    <ligand>
        <name>substrate</name>
    </ligand>
</feature>
<dbReference type="PANTHER" id="PTHR11113">
    <property type="entry name" value="N-ACETYLGLUCOSAMINE-6-PHOSPHATE DEACETYLASE"/>
    <property type="match status" value="1"/>
</dbReference>
<evidence type="ECO:0000259" key="9">
    <source>
        <dbReference type="Pfam" id="PF01979"/>
    </source>
</evidence>
<gene>
    <name evidence="10" type="ORF">EV215_1103</name>
</gene>
<dbReference type="InterPro" id="IPR003764">
    <property type="entry name" value="GlcNAc_6-P_deAcase"/>
</dbReference>
<dbReference type="AlphaFoldDB" id="A0AA46DYP9"/>
<evidence type="ECO:0000313" key="11">
    <source>
        <dbReference type="Proteomes" id="UP000294678"/>
    </source>
</evidence>
<dbReference type="CDD" id="cd00854">
    <property type="entry name" value="NagA"/>
    <property type="match status" value="1"/>
</dbReference>
<dbReference type="Gene3D" id="3.20.20.140">
    <property type="entry name" value="Metal-dependent hydrolases"/>
    <property type="match status" value="1"/>
</dbReference>
<feature type="binding site" evidence="7">
    <location>
        <position position="249"/>
    </location>
    <ligand>
        <name>substrate</name>
    </ligand>
</feature>
<dbReference type="EMBL" id="SOBG01000004">
    <property type="protein sequence ID" value="TDT70556.1"/>
    <property type="molecule type" value="Genomic_DNA"/>
</dbReference>
<keyword evidence="3 5" id="KW-0378">Hydrolase</keyword>
<comment type="cofactor">
    <cofactor evidence="8">
        <name>a divalent metal cation</name>
        <dbReference type="ChEBI" id="CHEBI:60240"/>
    </cofactor>
    <text evidence="8">Binds 1 divalent metal cation per subunit.</text>
</comment>
<dbReference type="Proteomes" id="UP000294678">
    <property type="component" value="Unassembled WGS sequence"/>
</dbReference>
<feature type="binding site" evidence="7">
    <location>
        <begin position="218"/>
        <end position="219"/>
    </location>
    <ligand>
        <name>substrate</name>
    </ligand>
</feature>
<dbReference type="SUPFAM" id="SSF51338">
    <property type="entry name" value="Composite domain of metallo-dependent hydrolases"/>
    <property type="match status" value="1"/>
</dbReference>
<keyword evidence="11" id="KW-1185">Reference proteome</keyword>
<dbReference type="SUPFAM" id="SSF51556">
    <property type="entry name" value="Metallo-dependent hydrolases"/>
    <property type="match status" value="1"/>
</dbReference>
<sequence length="384" mass="42937">MKALINGNIILKDKILEQHVIIFNKKILDILTFNDYKQKYKNIEEIDVHGKYISAGFIDIHIHGANNSDVMDGTRESLENIAKTIAKNGVTGFLATTMTMSREDILKALKNIKNNIDIDSGAKILGTHLEGPFINEKYKGAQSSDYILNPEYKLIENYTDIIKIITYAPEKDKNFEFTHKMCNCHKDITLSIGHSNATYNIAMEAIQKGARHITHLFNAMTGLHHRNPGIVGAAFNSDVSCEIIADNIHINPANYHIVFKQKSKDKIVLITDSMRAACLKSGKYDLGGQDVYVDEKAARLEDGTLAGSILRLNNAVKNIHDEIDISLVDLINLVTLNPAKIIGVDNIKGSIKKDKYSDFAIFDKEFNVDMTIVEGKIVYNKGKK</sequence>
<feature type="binding site" evidence="8">
    <location>
        <position position="130"/>
    </location>
    <ligand>
        <name>Zn(2+)</name>
        <dbReference type="ChEBI" id="CHEBI:29105"/>
    </ligand>
</feature>
<feature type="domain" description="Amidohydrolase-related" evidence="9">
    <location>
        <begin position="52"/>
        <end position="378"/>
    </location>
</feature>
<feature type="binding site" evidence="8">
    <location>
        <position position="194"/>
    </location>
    <ligand>
        <name>Zn(2+)</name>
        <dbReference type="ChEBI" id="CHEBI:29105"/>
    </ligand>
</feature>
<evidence type="ECO:0000256" key="2">
    <source>
        <dbReference type="ARBA" id="ARBA00022723"/>
    </source>
</evidence>
<comment type="similarity">
    <text evidence="1 5">Belongs to the metallo-dependent hydrolases superfamily. NagA family.</text>
</comment>
<feature type="binding site" evidence="7">
    <location>
        <position position="141"/>
    </location>
    <ligand>
        <name>substrate</name>
    </ligand>
</feature>
<dbReference type="GO" id="GO:0006046">
    <property type="term" value="P:N-acetylglucosamine catabolic process"/>
    <property type="evidence" value="ECO:0007669"/>
    <property type="project" value="TreeGrafter"/>
</dbReference>
<dbReference type="GO" id="GO:0046872">
    <property type="term" value="F:metal ion binding"/>
    <property type="evidence" value="ECO:0007669"/>
    <property type="project" value="UniProtKB-KW"/>
</dbReference>
<evidence type="ECO:0000256" key="8">
    <source>
        <dbReference type="PIRSR" id="PIRSR038994-3"/>
    </source>
</evidence>
<evidence type="ECO:0000256" key="7">
    <source>
        <dbReference type="PIRSR" id="PIRSR038994-2"/>
    </source>
</evidence>
<reference evidence="10 11" key="1">
    <citation type="submission" date="2019-03" db="EMBL/GenBank/DDBJ databases">
        <title>Genomic Encyclopedia of Type Strains, Phase IV (KMG-IV): sequencing the most valuable type-strain genomes for metagenomic binning, comparative biology and taxonomic classification.</title>
        <authorList>
            <person name="Goeker M."/>
        </authorList>
    </citation>
    <scope>NUCLEOTIDE SEQUENCE [LARGE SCALE GENOMIC DNA]</scope>
    <source>
        <strain evidence="10 11">DSM 100055</strain>
    </source>
</reference>
<dbReference type="FunFam" id="3.20.20.140:FF:000004">
    <property type="entry name" value="N-acetylglucosamine-6-phosphate deacetylase"/>
    <property type="match status" value="1"/>
</dbReference>
<dbReference type="PIRSF" id="PIRSF038994">
    <property type="entry name" value="NagA"/>
    <property type="match status" value="1"/>
</dbReference>
<organism evidence="10 11">
    <name type="scientific">Hypnocyclicus thermotrophus</name>
    <dbReference type="NCBI Taxonomy" id="1627895"/>
    <lineage>
        <taxon>Bacteria</taxon>
        <taxon>Fusobacteriati</taxon>
        <taxon>Fusobacteriota</taxon>
        <taxon>Fusobacteriia</taxon>
        <taxon>Fusobacteriales</taxon>
        <taxon>Fusobacteriaceae</taxon>
        <taxon>Hypnocyclicus</taxon>
    </lineage>
</organism>
<evidence type="ECO:0000256" key="5">
    <source>
        <dbReference type="PIRNR" id="PIRNR038994"/>
    </source>
</evidence>
<accession>A0AA46DYP9</accession>
<keyword evidence="2 8" id="KW-0479">Metal-binding</keyword>
<proteinExistence type="inferred from homology"/>
<dbReference type="GO" id="GO:0008448">
    <property type="term" value="F:N-acetylglucosamine-6-phosphate deacetylase activity"/>
    <property type="evidence" value="ECO:0007669"/>
    <property type="project" value="InterPro"/>
</dbReference>
<protein>
    <submittedName>
        <fullName evidence="10">N-acetylglucosamine-6-phosphate deacetylase</fullName>
    </submittedName>
</protein>
<dbReference type="InterPro" id="IPR032466">
    <property type="entry name" value="Metal_Hydrolase"/>
</dbReference>
<feature type="active site" description="Proton donor/acceptor" evidence="6">
    <location>
        <position position="272"/>
    </location>
</feature>
<dbReference type="NCBIfam" id="TIGR00221">
    <property type="entry name" value="nagA"/>
    <property type="match status" value="1"/>
</dbReference>
<comment type="caution">
    <text evidence="10">The sequence shown here is derived from an EMBL/GenBank/DDBJ whole genome shotgun (WGS) entry which is preliminary data.</text>
</comment>
<evidence type="ECO:0000256" key="6">
    <source>
        <dbReference type="PIRSR" id="PIRSR038994-1"/>
    </source>
</evidence>
<evidence type="ECO:0000256" key="1">
    <source>
        <dbReference type="ARBA" id="ARBA00010716"/>
    </source>
</evidence>
<evidence type="ECO:0000256" key="4">
    <source>
        <dbReference type="ARBA" id="ARBA00023277"/>
    </source>
</evidence>
<dbReference type="Gene3D" id="2.30.40.10">
    <property type="entry name" value="Urease, subunit C, domain 1"/>
    <property type="match status" value="1"/>
</dbReference>
<dbReference type="InterPro" id="IPR006680">
    <property type="entry name" value="Amidohydro-rel"/>
</dbReference>
<name>A0AA46DYP9_9FUSO</name>
<keyword evidence="4 5" id="KW-0119">Carbohydrate metabolism</keyword>
<evidence type="ECO:0000256" key="3">
    <source>
        <dbReference type="ARBA" id="ARBA00022801"/>
    </source>
</evidence>
<dbReference type="Pfam" id="PF01979">
    <property type="entry name" value="Amidohydro_1"/>
    <property type="match status" value="1"/>
</dbReference>
<feature type="binding site" evidence="8">
    <location>
        <position position="215"/>
    </location>
    <ligand>
        <name>Zn(2+)</name>
        <dbReference type="ChEBI" id="CHEBI:29105"/>
    </ligand>
</feature>
<evidence type="ECO:0000313" key="10">
    <source>
        <dbReference type="EMBL" id="TDT70556.1"/>
    </source>
</evidence>
<dbReference type="InterPro" id="IPR011059">
    <property type="entry name" value="Metal-dep_hydrolase_composite"/>
</dbReference>
<dbReference type="RefSeq" id="WP_134112991.1">
    <property type="nucleotide sequence ID" value="NZ_SOBG01000004.1"/>
</dbReference>